<reference evidence="2" key="3">
    <citation type="journal article" date="2017" name="Nature">
        <title>Genome sequence of the progenitor of the wheat D genome Aegilops tauschii.</title>
        <authorList>
            <person name="Luo M.C."/>
            <person name="Gu Y.Q."/>
            <person name="Puiu D."/>
            <person name="Wang H."/>
            <person name="Twardziok S.O."/>
            <person name="Deal K.R."/>
            <person name="Huo N."/>
            <person name="Zhu T."/>
            <person name="Wang L."/>
            <person name="Wang Y."/>
            <person name="McGuire P.E."/>
            <person name="Liu S."/>
            <person name="Long H."/>
            <person name="Ramasamy R.K."/>
            <person name="Rodriguez J.C."/>
            <person name="Van S.L."/>
            <person name="Yuan L."/>
            <person name="Wang Z."/>
            <person name="Xia Z."/>
            <person name="Xiao L."/>
            <person name="Anderson O.D."/>
            <person name="Ouyang S."/>
            <person name="Liang Y."/>
            <person name="Zimin A.V."/>
            <person name="Pertea G."/>
            <person name="Qi P."/>
            <person name="Bennetzen J.L."/>
            <person name="Dai X."/>
            <person name="Dawson M.W."/>
            <person name="Muller H.G."/>
            <person name="Kugler K."/>
            <person name="Rivarola-Duarte L."/>
            <person name="Spannagl M."/>
            <person name="Mayer K.F.X."/>
            <person name="Lu F.H."/>
            <person name="Bevan M.W."/>
            <person name="Leroy P."/>
            <person name="Li P."/>
            <person name="You F.M."/>
            <person name="Sun Q."/>
            <person name="Liu Z."/>
            <person name="Lyons E."/>
            <person name="Wicker T."/>
            <person name="Salzberg S.L."/>
            <person name="Devos K.M."/>
            <person name="Dvorak J."/>
        </authorList>
    </citation>
    <scope>NUCLEOTIDE SEQUENCE [LARGE SCALE GENOMIC DNA]</scope>
    <source>
        <strain evidence="2">cv. AL8/78</strain>
    </source>
</reference>
<accession>A0A453D1Y6</accession>
<reference evidence="2" key="5">
    <citation type="journal article" date="2021" name="G3 (Bethesda)">
        <title>Aegilops tauschii genome assembly Aet v5.0 features greater sequence contiguity and improved annotation.</title>
        <authorList>
            <person name="Wang L."/>
            <person name="Zhu T."/>
            <person name="Rodriguez J.C."/>
            <person name="Deal K.R."/>
            <person name="Dubcovsky J."/>
            <person name="McGuire P.E."/>
            <person name="Lux T."/>
            <person name="Spannagl M."/>
            <person name="Mayer K.F.X."/>
            <person name="Baldrich P."/>
            <person name="Meyers B.C."/>
            <person name="Huo N."/>
            <person name="Gu Y.Q."/>
            <person name="Zhou H."/>
            <person name="Devos K.M."/>
            <person name="Bennetzen J.L."/>
            <person name="Unver T."/>
            <person name="Budak H."/>
            <person name="Gulick P.J."/>
            <person name="Galiba G."/>
            <person name="Kalapos B."/>
            <person name="Nelson D.R."/>
            <person name="Li P."/>
            <person name="You F.M."/>
            <person name="Luo M.C."/>
            <person name="Dvorak J."/>
        </authorList>
    </citation>
    <scope>NUCLEOTIDE SEQUENCE [LARGE SCALE GENOMIC DNA]</scope>
    <source>
        <strain evidence="2">cv. AL8/78</strain>
    </source>
</reference>
<reference evidence="3" key="2">
    <citation type="journal article" date="2017" name="Nat. Plants">
        <title>The Aegilops tauschii genome reveals multiple impacts of transposons.</title>
        <authorList>
            <person name="Zhao G."/>
            <person name="Zou C."/>
            <person name="Li K."/>
            <person name="Wang K."/>
            <person name="Li T."/>
            <person name="Gao L."/>
            <person name="Zhang X."/>
            <person name="Wang H."/>
            <person name="Yang Z."/>
            <person name="Liu X."/>
            <person name="Jiang W."/>
            <person name="Mao L."/>
            <person name="Kong X."/>
            <person name="Jiao Y."/>
            <person name="Jia J."/>
        </authorList>
    </citation>
    <scope>NUCLEOTIDE SEQUENCE [LARGE SCALE GENOMIC DNA]</scope>
    <source>
        <strain evidence="3">cv. AL8/78</strain>
    </source>
</reference>
<dbReference type="AlphaFoldDB" id="A0A453D1Y6"/>
<keyword evidence="3" id="KW-1185">Reference proteome</keyword>
<evidence type="ECO:0000256" key="1">
    <source>
        <dbReference type="SAM" id="MobiDB-lite"/>
    </source>
</evidence>
<reference evidence="3" key="1">
    <citation type="journal article" date="2014" name="Science">
        <title>Ancient hybridizations among the ancestral genomes of bread wheat.</title>
        <authorList>
            <consortium name="International Wheat Genome Sequencing Consortium,"/>
            <person name="Marcussen T."/>
            <person name="Sandve S.R."/>
            <person name="Heier L."/>
            <person name="Spannagl M."/>
            <person name="Pfeifer M."/>
            <person name="Jakobsen K.S."/>
            <person name="Wulff B.B."/>
            <person name="Steuernagel B."/>
            <person name="Mayer K.F."/>
            <person name="Olsen O.A."/>
        </authorList>
    </citation>
    <scope>NUCLEOTIDE SEQUENCE [LARGE SCALE GENOMIC DNA]</scope>
    <source>
        <strain evidence="3">cv. AL8/78</strain>
    </source>
</reference>
<sequence length="844" mass="94029">EVAQKTTRLTSSGLWVARAYCVKKRRPSRQLPKRPNPTPPPSTCPQIPNPNPKMAAAEEGKADGKMAAADEGKAEGTMAAAEEGKAEGASYPDRSTPPILEVALGKDFVDIPSNADESPAWLLLVGVMSGGLRFHRFGVARSGRISGRSGDTLQIFHDLKKRQGCSRSARAAMASDGRSLCLLQRVEKAQTEALQLQLPAEEELPAEVLLPPLDPSMRGRCVPISADGHIWAVSASYCSATSFRLVLQRLVIQEEEGVAGQHWEQVGGPFIQHCKVELSHPMWSPDLLQGYAVLPGQGPDGGTLILLSLGNRLFFTFNCSAPNSGWTKVTHTSKDKYYVPILGRGVYAQESNAVYMVGKNVIYAYKLKLGHEETSLKLDPPVEICFPSVTRNTAHSFLTHLGRGVMCCVWICVGLPCWLDHLHAIITTFHLGPEPSDLKLLHSTSRQVDMLLPMKHLDEFEFCFLQEYKDDKALPPQAHEEGVLLHDRCRHHFPGGPPSPYVKPHMDKHLLFIICEAGSQSFIYKTSLMDLIPRLGIAPPLKPHYIVHGDDDGQRHFFLTSSELCAVSFLKDGMHVLNLDTRRQDFDHLARRPVSPFDPFVMVIQVGRATLALTETLHVYRQSHLIRPTGSTSWVRCVADRSQLLDRKVKLSGYVVVSDDSFIVCDTVTCSCLRFDLNAKQWHVVMPWAPLGECLPRDMSRYSFLNGRCVFVDGFIYTCSRNGLAAYELLSENHCVYLKDPIFFPFSWKSEDWQSERMCLDYAGKDVSSGAILFWVVQGLQIKSRPLKNQLWITAVQVKTEKTSSKSMKPVGIKHVVSATRLIDQEKTIDQKEVISTRCCAVSF</sequence>
<feature type="compositionally biased region" description="Pro residues" evidence="1">
    <location>
        <begin position="34"/>
        <end position="51"/>
    </location>
</feature>
<dbReference type="EnsemblPlants" id="AET2Gv21059900.2">
    <property type="protein sequence ID" value="AET2Gv21059900.2"/>
    <property type="gene ID" value="AET2Gv21059900"/>
</dbReference>
<feature type="region of interest" description="Disordered" evidence="1">
    <location>
        <begin position="25"/>
        <end position="97"/>
    </location>
</feature>
<organism evidence="2 3">
    <name type="scientific">Aegilops tauschii subsp. strangulata</name>
    <name type="common">Goatgrass</name>
    <dbReference type="NCBI Taxonomy" id="200361"/>
    <lineage>
        <taxon>Eukaryota</taxon>
        <taxon>Viridiplantae</taxon>
        <taxon>Streptophyta</taxon>
        <taxon>Embryophyta</taxon>
        <taxon>Tracheophyta</taxon>
        <taxon>Spermatophyta</taxon>
        <taxon>Magnoliopsida</taxon>
        <taxon>Liliopsida</taxon>
        <taxon>Poales</taxon>
        <taxon>Poaceae</taxon>
        <taxon>BOP clade</taxon>
        <taxon>Pooideae</taxon>
        <taxon>Triticodae</taxon>
        <taxon>Triticeae</taxon>
        <taxon>Triticinae</taxon>
        <taxon>Aegilops</taxon>
    </lineage>
</organism>
<protein>
    <submittedName>
        <fullName evidence="2">Uncharacterized protein</fullName>
    </submittedName>
</protein>
<proteinExistence type="predicted"/>
<dbReference type="Gramene" id="AET2Gv21059900.2">
    <property type="protein sequence ID" value="AET2Gv21059900.2"/>
    <property type="gene ID" value="AET2Gv21059900"/>
</dbReference>
<evidence type="ECO:0000313" key="2">
    <source>
        <dbReference type="EnsemblPlants" id="AET2Gv21059900.2"/>
    </source>
</evidence>
<name>A0A453D1Y6_AEGTS</name>
<evidence type="ECO:0000313" key="3">
    <source>
        <dbReference type="Proteomes" id="UP000015105"/>
    </source>
</evidence>
<reference evidence="2" key="4">
    <citation type="submission" date="2019-03" db="UniProtKB">
        <authorList>
            <consortium name="EnsemblPlants"/>
        </authorList>
    </citation>
    <scope>IDENTIFICATION</scope>
</reference>
<feature type="compositionally biased region" description="Basic and acidic residues" evidence="1">
    <location>
        <begin position="56"/>
        <end position="74"/>
    </location>
</feature>
<dbReference type="Proteomes" id="UP000015105">
    <property type="component" value="Chromosome 2D"/>
</dbReference>